<accession>A0AAD6SWL0</accession>
<sequence length="106" mass="12822">MPDQHWSNAFSSVRYPGAPVDPSKVRFFKRFAEHYHRSIVAHTIDDFVNAVFRHYILRFGYDPLHMPFYGFRVRAPRRHHDRVAFIRITREKIDSWFAAQDPVWFD</sequence>
<proteinExistence type="predicted"/>
<evidence type="ECO:0000313" key="1">
    <source>
        <dbReference type="EMBL" id="KAJ7033117.1"/>
    </source>
</evidence>
<dbReference type="AlphaFoldDB" id="A0AAD6SWL0"/>
<dbReference type="Proteomes" id="UP001218188">
    <property type="component" value="Unassembled WGS sequence"/>
</dbReference>
<organism evidence="1 2">
    <name type="scientific">Mycena alexandri</name>
    <dbReference type="NCBI Taxonomy" id="1745969"/>
    <lineage>
        <taxon>Eukaryota</taxon>
        <taxon>Fungi</taxon>
        <taxon>Dikarya</taxon>
        <taxon>Basidiomycota</taxon>
        <taxon>Agaricomycotina</taxon>
        <taxon>Agaricomycetes</taxon>
        <taxon>Agaricomycetidae</taxon>
        <taxon>Agaricales</taxon>
        <taxon>Marasmiineae</taxon>
        <taxon>Mycenaceae</taxon>
        <taxon>Mycena</taxon>
    </lineage>
</organism>
<gene>
    <name evidence="1" type="ORF">C8F04DRAFT_1261213</name>
</gene>
<protein>
    <submittedName>
        <fullName evidence="1">Uncharacterized protein</fullName>
    </submittedName>
</protein>
<comment type="caution">
    <text evidence="1">The sequence shown here is derived from an EMBL/GenBank/DDBJ whole genome shotgun (WGS) entry which is preliminary data.</text>
</comment>
<name>A0AAD6SWL0_9AGAR</name>
<dbReference type="EMBL" id="JARJCM010000067">
    <property type="protein sequence ID" value="KAJ7033117.1"/>
    <property type="molecule type" value="Genomic_DNA"/>
</dbReference>
<reference evidence="1" key="1">
    <citation type="submission" date="2023-03" db="EMBL/GenBank/DDBJ databases">
        <title>Massive genome expansion in bonnet fungi (Mycena s.s.) driven by repeated elements and novel gene families across ecological guilds.</title>
        <authorList>
            <consortium name="Lawrence Berkeley National Laboratory"/>
            <person name="Harder C.B."/>
            <person name="Miyauchi S."/>
            <person name="Viragh M."/>
            <person name="Kuo A."/>
            <person name="Thoen E."/>
            <person name="Andreopoulos B."/>
            <person name="Lu D."/>
            <person name="Skrede I."/>
            <person name="Drula E."/>
            <person name="Henrissat B."/>
            <person name="Morin E."/>
            <person name="Kohler A."/>
            <person name="Barry K."/>
            <person name="LaButti K."/>
            <person name="Morin E."/>
            <person name="Salamov A."/>
            <person name="Lipzen A."/>
            <person name="Mereny Z."/>
            <person name="Hegedus B."/>
            <person name="Baldrian P."/>
            <person name="Stursova M."/>
            <person name="Weitz H."/>
            <person name="Taylor A."/>
            <person name="Grigoriev I.V."/>
            <person name="Nagy L.G."/>
            <person name="Martin F."/>
            <person name="Kauserud H."/>
        </authorList>
    </citation>
    <scope>NUCLEOTIDE SEQUENCE</scope>
    <source>
        <strain evidence="1">CBHHK200</strain>
    </source>
</reference>
<evidence type="ECO:0000313" key="2">
    <source>
        <dbReference type="Proteomes" id="UP001218188"/>
    </source>
</evidence>
<keyword evidence="2" id="KW-1185">Reference proteome</keyword>